<evidence type="ECO:0000313" key="12">
    <source>
        <dbReference type="Proteomes" id="UP000253664"/>
    </source>
</evidence>
<feature type="compositionally biased region" description="Basic and acidic residues" evidence="8">
    <location>
        <begin position="32"/>
        <end position="51"/>
    </location>
</feature>
<dbReference type="Pfam" id="PF03162">
    <property type="entry name" value="Y_phosphatase2"/>
    <property type="match status" value="1"/>
</dbReference>
<dbReference type="PROSITE" id="PS00383">
    <property type="entry name" value="TYR_PHOSPHATASE_1"/>
    <property type="match status" value="1"/>
</dbReference>
<feature type="domain" description="Tyrosine-protein phosphatase" evidence="10">
    <location>
        <begin position="92"/>
        <end position="240"/>
    </location>
</feature>
<dbReference type="PANTHER" id="PTHR31126">
    <property type="entry name" value="TYROSINE-PROTEIN PHOSPHATASE"/>
    <property type="match status" value="1"/>
</dbReference>
<proteinExistence type="inferred from homology"/>
<dbReference type="PROSITE" id="PS50054">
    <property type="entry name" value="TYR_PHOSPHATASE_DUAL"/>
    <property type="match status" value="1"/>
</dbReference>
<dbReference type="STRING" id="1330021.A0A367LNR8"/>
<keyword evidence="3" id="KW-0963">Cytoplasm</keyword>
<dbReference type="EC" id="3.6.1.52" evidence="2"/>
<feature type="compositionally biased region" description="Low complexity" evidence="8">
    <location>
        <begin position="55"/>
        <end position="84"/>
    </location>
</feature>
<dbReference type="GO" id="GO:0005737">
    <property type="term" value="C:cytoplasm"/>
    <property type="evidence" value="ECO:0007669"/>
    <property type="project" value="UniProtKB-SubCell"/>
</dbReference>
<dbReference type="SUPFAM" id="SSF52799">
    <property type="entry name" value="(Phosphotyrosine protein) phosphatases II"/>
    <property type="match status" value="1"/>
</dbReference>
<keyword evidence="9" id="KW-0812">Transmembrane</keyword>
<dbReference type="InterPro" id="IPR020422">
    <property type="entry name" value="TYR_PHOSPHATASE_DUAL_dom"/>
</dbReference>
<evidence type="ECO:0000256" key="3">
    <source>
        <dbReference type="ARBA" id="ARBA00022490"/>
    </source>
</evidence>
<comment type="subcellular location">
    <subcellularLocation>
        <location evidence="1">Cytoplasm</location>
    </subcellularLocation>
</comment>
<dbReference type="GO" id="GO:0016791">
    <property type="term" value="F:phosphatase activity"/>
    <property type="evidence" value="ECO:0007669"/>
    <property type="project" value="TreeGrafter"/>
</dbReference>
<evidence type="ECO:0000313" key="11">
    <source>
        <dbReference type="EMBL" id="RCI16049.1"/>
    </source>
</evidence>
<protein>
    <recommendedName>
        <fullName evidence="2">diphosphoinositol-polyphosphate diphosphatase</fullName>
        <ecNumber evidence="2">3.6.1.52</ecNumber>
    </recommendedName>
</protein>
<comment type="caution">
    <text evidence="11">The sequence shown here is derived from an EMBL/GenBank/DDBJ whole genome shotgun (WGS) entry which is preliminary data.</text>
</comment>
<keyword evidence="4" id="KW-0378">Hydrolase</keyword>
<dbReference type="InterPro" id="IPR016130">
    <property type="entry name" value="Tyr_Pase_AS"/>
</dbReference>
<sequence>MASKRNSRIYLDETALPPDSQPSTSSQRSRHGSMEKDVVQDAGDRQKRTYRDQSSTRSRAASLTRGELDTTTSTVTRSSSLTSDLSAGRPANFGVVLPHVYRSSYPQPENYAFLQSLKLKTVVTLVNKDGGDDSLKSFFAANGIRHVVFDMKGTKKEAIPPSTMSSILNVVMDHSRYPLLLHCNHGKHRTGCVVAVVRKLSGWSLDTILNEYRAYATPKVRECDVDYISRFHASTLTAVTWDTSPVQLRTFFRILIFSTFVAALWLISGSKLSQPSAHWLT</sequence>
<evidence type="ECO:0000256" key="1">
    <source>
        <dbReference type="ARBA" id="ARBA00004496"/>
    </source>
</evidence>
<dbReference type="GO" id="GO:0052840">
    <property type="term" value="F:inositol diphosphate tetrakisphosphate diphosphatase activity"/>
    <property type="evidence" value="ECO:0007669"/>
    <property type="project" value="TreeGrafter"/>
</dbReference>
<evidence type="ECO:0000259" key="10">
    <source>
        <dbReference type="PROSITE" id="PS50054"/>
    </source>
</evidence>
<evidence type="ECO:0000256" key="4">
    <source>
        <dbReference type="ARBA" id="ARBA00022801"/>
    </source>
</evidence>
<evidence type="ECO:0000256" key="9">
    <source>
        <dbReference type="SAM" id="Phobius"/>
    </source>
</evidence>
<keyword evidence="9" id="KW-0472">Membrane</keyword>
<dbReference type="Gene3D" id="3.90.190.10">
    <property type="entry name" value="Protein tyrosine phosphatase superfamily"/>
    <property type="match status" value="1"/>
</dbReference>
<comment type="similarity">
    <text evidence="5">Belongs to the protein-tyrosine phosphatase family. Atypical dual-specificity phosphatase Siw14-like subfamily.</text>
</comment>
<gene>
    <name evidence="11" type="ORF">L249_3175</name>
</gene>
<organism evidence="11 12">
    <name type="scientific">Ophiocordyceps polyrhachis-furcata BCC 54312</name>
    <dbReference type="NCBI Taxonomy" id="1330021"/>
    <lineage>
        <taxon>Eukaryota</taxon>
        <taxon>Fungi</taxon>
        <taxon>Dikarya</taxon>
        <taxon>Ascomycota</taxon>
        <taxon>Pezizomycotina</taxon>
        <taxon>Sordariomycetes</taxon>
        <taxon>Hypocreomycetidae</taxon>
        <taxon>Hypocreales</taxon>
        <taxon>Ophiocordycipitaceae</taxon>
        <taxon>Ophiocordyceps</taxon>
    </lineage>
</organism>
<reference evidence="11 12" key="1">
    <citation type="journal article" date="2015" name="BMC Genomics">
        <title>Insights from the genome of Ophiocordyceps polyrhachis-furcata to pathogenicity and host specificity in insect fungi.</title>
        <authorList>
            <person name="Wichadakul D."/>
            <person name="Kobmoo N."/>
            <person name="Ingsriswang S."/>
            <person name="Tangphatsornruang S."/>
            <person name="Chantasingh D."/>
            <person name="Luangsa-ard J.J."/>
            <person name="Eurwilaichitr L."/>
        </authorList>
    </citation>
    <scope>NUCLEOTIDE SEQUENCE [LARGE SCALE GENOMIC DNA]</scope>
    <source>
        <strain evidence="11 12">BCC 54312</strain>
    </source>
</reference>
<feature type="region of interest" description="Disordered" evidence="8">
    <location>
        <begin position="1"/>
        <end position="84"/>
    </location>
</feature>
<feature type="transmembrane region" description="Helical" evidence="9">
    <location>
        <begin position="250"/>
        <end position="268"/>
    </location>
</feature>
<evidence type="ECO:0000256" key="8">
    <source>
        <dbReference type="SAM" id="MobiDB-lite"/>
    </source>
</evidence>
<dbReference type="EMBL" id="LKCN02000001">
    <property type="protein sequence ID" value="RCI16049.1"/>
    <property type="molecule type" value="Genomic_DNA"/>
</dbReference>
<evidence type="ECO:0000256" key="2">
    <source>
        <dbReference type="ARBA" id="ARBA00012527"/>
    </source>
</evidence>
<comment type="catalytic activity">
    <reaction evidence="7">
        <text>1,5-bis(diphospho)-1D-myo-inositol 2,3,4,6-tetrakisphosphate + H2O = 1-diphospho-1D-myo-inositol 2,3,4,5,6-pentakisphosphate + phosphate + 2 H(+)</text>
        <dbReference type="Rhea" id="RHEA:79699"/>
        <dbReference type="ChEBI" id="CHEBI:15377"/>
        <dbReference type="ChEBI" id="CHEBI:15378"/>
        <dbReference type="ChEBI" id="CHEBI:43474"/>
        <dbReference type="ChEBI" id="CHEBI:74946"/>
        <dbReference type="ChEBI" id="CHEBI:77983"/>
        <dbReference type="EC" id="3.6.1.52"/>
    </reaction>
    <physiologicalReaction direction="left-to-right" evidence="7">
        <dbReference type="Rhea" id="RHEA:79700"/>
    </physiologicalReaction>
</comment>
<evidence type="ECO:0000256" key="7">
    <source>
        <dbReference type="ARBA" id="ARBA00047927"/>
    </source>
</evidence>
<name>A0A367LNR8_9HYPO</name>
<dbReference type="OrthoDB" id="6375174at2759"/>
<dbReference type="FunFam" id="3.90.190.10:FF:000035">
    <property type="entry name" value="Tyrosine phosphatase, putative"/>
    <property type="match status" value="1"/>
</dbReference>
<evidence type="ECO:0000256" key="6">
    <source>
        <dbReference type="ARBA" id="ARBA00047342"/>
    </source>
</evidence>
<keyword evidence="9" id="KW-1133">Transmembrane helix</keyword>
<dbReference type="PANTHER" id="PTHR31126:SF48">
    <property type="entry name" value="INOSITOL PHOSPHATASE SIW14"/>
    <property type="match status" value="1"/>
</dbReference>
<dbReference type="Proteomes" id="UP000253664">
    <property type="component" value="Unassembled WGS sequence"/>
</dbReference>
<dbReference type="InterPro" id="IPR004861">
    <property type="entry name" value="Siw14-like"/>
</dbReference>
<comment type="catalytic activity">
    <reaction evidence="6">
        <text>5-diphospho-1D-myo-inositol 1,2,3,4,6-pentakisphosphate + H2O = 1D-myo-inositol hexakisphosphate + phosphate + H(+)</text>
        <dbReference type="Rhea" id="RHEA:22384"/>
        <dbReference type="ChEBI" id="CHEBI:15377"/>
        <dbReference type="ChEBI" id="CHEBI:15378"/>
        <dbReference type="ChEBI" id="CHEBI:43474"/>
        <dbReference type="ChEBI" id="CHEBI:58130"/>
        <dbReference type="ChEBI" id="CHEBI:58628"/>
        <dbReference type="EC" id="3.6.1.52"/>
    </reaction>
    <physiologicalReaction direction="left-to-right" evidence="6">
        <dbReference type="Rhea" id="RHEA:22385"/>
    </physiologicalReaction>
</comment>
<accession>A0A367LNR8</accession>
<keyword evidence="12" id="KW-1185">Reference proteome</keyword>
<dbReference type="AlphaFoldDB" id="A0A367LNR8"/>
<dbReference type="InterPro" id="IPR029021">
    <property type="entry name" value="Prot-tyrosine_phosphatase-like"/>
</dbReference>
<evidence type="ECO:0000256" key="5">
    <source>
        <dbReference type="ARBA" id="ARBA00044949"/>
    </source>
</evidence>